<gene>
    <name evidence="3" type="ORF">GWI33_005014</name>
</gene>
<sequence length="156" mass="17670">MLASQTGLPEVAGDNHNQVNWKQMYEESRKESARLQEQVAHLSTQIEVLTKTIQATANKSEDGFQIPNSRKKKRLTLMSHQEKKPKLTGPTVTDDHTINPPRKKQPMSRPWLTSTPSTSEGAKLVNFKTPKQPVPKTSAETTYRKRKIPSVVLRDQ</sequence>
<evidence type="ECO:0000313" key="4">
    <source>
        <dbReference type="Proteomes" id="UP000625711"/>
    </source>
</evidence>
<keyword evidence="4" id="KW-1185">Reference proteome</keyword>
<dbReference type="Proteomes" id="UP000625711">
    <property type="component" value="Unassembled WGS sequence"/>
</dbReference>
<protein>
    <submittedName>
        <fullName evidence="3">Uncharacterized protein</fullName>
    </submittedName>
</protein>
<name>A0A834IJY3_RHYFE</name>
<dbReference type="Pfam" id="PF04899">
    <property type="entry name" value="MbeD_MobD"/>
    <property type="match status" value="1"/>
</dbReference>
<proteinExistence type="predicted"/>
<evidence type="ECO:0000256" key="1">
    <source>
        <dbReference type="SAM" id="Coils"/>
    </source>
</evidence>
<reference evidence="3" key="1">
    <citation type="submission" date="2020-08" db="EMBL/GenBank/DDBJ databases">
        <title>Genome sequencing and assembly of the red palm weevil Rhynchophorus ferrugineus.</title>
        <authorList>
            <person name="Dias G.B."/>
            <person name="Bergman C.M."/>
            <person name="Manee M."/>
        </authorList>
    </citation>
    <scope>NUCLEOTIDE SEQUENCE</scope>
    <source>
        <strain evidence="3">AA-2017</strain>
        <tissue evidence="3">Whole larva</tissue>
    </source>
</reference>
<keyword evidence="1" id="KW-0175">Coiled coil</keyword>
<evidence type="ECO:0000313" key="3">
    <source>
        <dbReference type="EMBL" id="KAF7281224.1"/>
    </source>
</evidence>
<organism evidence="3 4">
    <name type="scientific">Rhynchophorus ferrugineus</name>
    <name type="common">Red palm weevil</name>
    <name type="synonym">Curculio ferrugineus</name>
    <dbReference type="NCBI Taxonomy" id="354439"/>
    <lineage>
        <taxon>Eukaryota</taxon>
        <taxon>Metazoa</taxon>
        <taxon>Ecdysozoa</taxon>
        <taxon>Arthropoda</taxon>
        <taxon>Hexapoda</taxon>
        <taxon>Insecta</taxon>
        <taxon>Pterygota</taxon>
        <taxon>Neoptera</taxon>
        <taxon>Endopterygota</taxon>
        <taxon>Coleoptera</taxon>
        <taxon>Polyphaga</taxon>
        <taxon>Cucujiformia</taxon>
        <taxon>Curculionidae</taxon>
        <taxon>Dryophthorinae</taxon>
        <taxon>Rhynchophorus</taxon>
    </lineage>
</organism>
<feature type="region of interest" description="Disordered" evidence="2">
    <location>
        <begin position="60"/>
        <end position="156"/>
    </location>
</feature>
<dbReference type="EMBL" id="JAACXV010000251">
    <property type="protein sequence ID" value="KAF7281224.1"/>
    <property type="molecule type" value="Genomic_DNA"/>
</dbReference>
<feature type="compositionally biased region" description="Polar residues" evidence="2">
    <location>
        <begin position="111"/>
        <end position="120"/>
    </location>
</feature>
<dbReference type="InterPro" id="IPR006983">
    <property type="entry name" value="MbeD_MobD"/>
</dbReference>
<accession>A0A834IJY3</accession>
<evidence type="ECO:0000256" key="2">
    <source>
        <dbReference type="SAM" id="MobiDB-lite"/>
    </source>
</evidence>
<dbReference type="AlphaFoldDB" id="A0A834IJY3"/>
<feature type="coiled-coil region" evidence="1">
    <location>
        <begin position="25"/>
        <end position="52"/>
    </location>
</feature>
<comment type="caution">
    <text evidence="3">The sequence shown here is derived from an EMBL/GenBank/DDBJ whole genome shotgun (WGS) entry which is preliminary data.</text>
</comment>